<dbReference type="EMBL" id="JAABOQ010000002">
    <property type="protein sequence ID" value="NER16884.1"/>
    <property type="molecule type" value="Genomic_DNA"/>
</dbReference>
<proteinExistence type="predicted"/>
<sequence>MSKQMNTVLVTKSKLREFLETNELWEGHYLIPFAKSKASWVLKNERIDEEDLVAFLAYENGVLVCFVYLMPDIMNSSKGKQKVYWSDKWWVASSHKDTIISSYLKNEVARITSNKIIVKFLGKATEAYYEKQPFRKFGHRTRFFIMYNADVGLLLSRFSFLKMLKFPLKIIDQISLSFTKSVNKRRAISKTKKLNYQYLNQLDELTWDFLKSNCDEDLILKDKVYVNWQLSNQQYTNTPLPKKYVSNCLIGGAFSNIGIVSFSIIQQDKVIGFVSYLERESEFIIKYFITATGCYEECMGALMEHFTHSGCKIIHTENDELGSKLLKSYVNIFSSKRTLYSLIHKDLDLSDTNLKINEQDGHFS</sequence>
<evidence type="ECO:0008006" key="3">
    <source>
        <dbReference type="Google" id="ProtNLM"/>
    </source>
</evidence>
<keyword evidence="2" id="KW-1185">Reference proteome</keyword>
<comment type="caution">
    <text evidence="1">The sequence shown here is derived from an EMBL/GenBank/DDBJ whole genome shotgun (WGS) entry which is preliminary data.</text>
</comment>
<accession>A0A6M0CLK2</accession>
<protein>
    <recommendedName>
        <fullName evidence="3">GNAT family N-acetyltransferase</fullName>
    </recommendedName>
</protein>
<dbReference type="Proteomes" id="UP000474296">
    <property type="component" value="Unassembled WGS sequence"/>
</dbReference>
<evidence type="ECO:0000313" key="2">
    <source>
        <dbReference type="Proteomes" id="UP000474296"/>
    </source>
</evidence>
<name>A0A6M0CLK2_9FLAO</name>
<organism evidence="1 2">
    <name type="scientific">Spongiivirga citrea</name>
    <dbReference type="NCBI Taxonomy" id="1481457"/>
    <lineage>
        <taxon>Bacteria</taxon>
        <taxon>Pseudomonadati</taxon>
        <taxon>Bacteroidota</taxon>
        <taxon>Flavobacteriia</taxon>
        <taxon>Flavobacteriales</taxon>
        <taxon>Flavobacteriaceae</taxon>
        <taxon>Spongiivirga</taxon>
    </lineage>
</organism>
<dbReference type="RefSeq" id="WP_164030519.1">
    <property type="nucleotide sequence ID" value="NZ_JAABOQ010000002.1"/>
</dbReference>
<evidence type="ECO:0000313" key="1">
    <source>
        <dbReference type="EMBL" id="NER16884.1"/>
    </source>
</evidence>
<dbReference type="AlphaFoldDB" id="A0A6M0CLK2"/>
<reference evidence="1 2" key="1">
    <citation type="submission" date="2020-01" db="EMBL/GenBank/DDBJ databases">
        <title>Spongiivirga citrea KCTC 32990T.</title>
        <authorList>
            <person name="Wang G."/>
        </authorList>
    </citation>
    <scope>NUCLEOTIDE SEQUENCE [LARGE SCALE GENOMIC DNA]</scope>
    <source>
        <strain evidence="1 2">KCTC 32990</strain>
    </source>
</reference>
<gene>
    <name evidence="1" type="ORF">GWK10_06660</name>
</gene>